<dbReference type="EMBL" id="KZ288192">
    <property type="protein sequence ID" value="PBC34250.1"/>
    <property type="molecule type" value="Genomic_DNA"/>
</dbReference>
<evidence type="ECO:0000256" key="4">
    <source>
        <dbReference type="ARBA" id="ARBA00010459"/>
    </source>
</evidence>
<dbReference type="Pfam" id="PF01124">
    <property type="entry name" value="MAPEG"/>
    <property type="match status" value="1"/>
</dbReference>
<dbReference type="Gene3D" id="1.20.120.550">
    <property type="entry name" value="Membrane associated eicosanoid/glutathione metabolism-like domain"/>
    <property type="match status" value="1"/>
</dbReference>
<evidence type="ECO:0000256" key="1">
    <source>
        <dbReference type="ARBA" id="ARBA00003701"/>
    </source>
</evidence>
<feature type="transmembrane region" description="Helical" evidence="17">
    <location>
        <begin position="96"/>
        <end position="120"/>
    </location>
</feature>
<dbReference type="GO" id="GO:0004364">
    <property type="term" value="F:glutathione transferase activity"/>
    <property type="evidence" value="ECO:0007669"/>
    <property type="project" value="UniProtKB-EC"/>
</dbReference>
<organism evidence="18 19">
    <name type="scientific">Apis cerana cerana</name>
    <name type="common">Oriental honeybee</name>
    <dbReference type="NCBI Taxonomy" id="94128"/>
    <lineage>
        <taxon>Eukaryota</taxon>
        <taxon>Metazoa</taxon>
        <taxon>Ecdysozoa</taxon>
        <taxon>Arthropoda</taxon>
        <taxon>Hexapoda</taxon>
        <taxon>Insecta</taxon>
        <taxon>Pterygota</taxon>
        <taxon>Neoptera</taxon>
        <taxon>Endopterygota</taxon>
        <taxon>Hymenoptera</taxon>
        <taxon>Apocrita</taxon>
        <taxon>Aculeata</taxon>
        <taxon>Apoidea</taxon>
        <taxon>Anthophila</taxon>
        <taxon>Apidae</taxon>
        <taxon>Apis</taxon>
    </lineage>
</organism>
<keyword evidence="9" id="KW-0256">Endoplasmic reticulum</keyword>
<dbReference type="EC" id="2.5.1.18" evidence="5"/>
<dbReference type="AlphaFoldDB" id="A0A2A3ERD4"/>
<comment type="subcellular location">
    <subcellularLocation>
        <location evidence="3">Endoplasmic reticulum membrane</location>
        <topology evidence="3">Multi-pass membrane protein</topology>
    </subcellularLocation>
    <subcellularLocation>
        <location evidence="2">Mitochondrion outer membrane</location>
    </subcellularLocation>
</comment>
<evidence type="ECO:0000256" key="9">
    <source>
        <dbReference type="ARBA" id="ARBA00022824"/>
    </source>
</evidence>
<dbReference type="Proteomes" id="UP000242457">
    <property type="component" value="Unassembled WGS sequence"/>
</dbReference>
<evidence type="ECO:0000256" key="14">
    <source>
        <dbReference type="ARBA" id="ARBA00038540"/>
    </source>
</evidence>
<evidence type="ECO:0000313" key="19">
    <source>
        <dbReference type="Proteomes" id="UP000242457"/>
    </source>
</evidence>
<accession>A0A2A3ERD4</accession>
<dbReference type="GO" id="GO:0005741">
    <property type="term" value="C:mitochondrial outer membrane"/>
    <property type="evidence" value="ECO:0007669"/>
    <property type="project" value="UniProtKB-SubCell"/>
</dbReference>
<sequence>MSSNTSLIETEIFKIFVFWGTILALKLIVMVPLTAYYRFKNKVFSNPEDAVTLKGAKVATNDSEIERVRRAHLNDLENILIWYIVTFVWLTTNPSIWLASLLIRTFVIARILHTLVYVVFAKQPHRAITFFVGYATTLYQAVNILLFYIIIIVNKSILKNYNT</sequence>
<dbReference type="SUPFAM" id="SSF161084">
    <property type="entry name" value="MAPEG domain-like"/>
    <property type="match status" value="1"/>
</dbReference>
<evidence type="ECO:0000256" key="8">
    <source>
        <dbReference type="ARBA" id="ARBA00022787"/>
    </source>
</evidence>
<evidence type="ECO:0000256" key="15">
    <source>
        <dbReference type="ARBA" id="ARBA00039397"/>
    </source>
</evidence>
<evidence type="ECO:0000256" key="12">
    <source>
        <dbReference type="ARBA" id="ARBA00023128"/>
    </source>
</evidence>
<keyword evidence="7 17" id="KW-0812">Transmembrane</keyword>
<comment type="similarity">
    <text evidence="4">Belongs to the MAPEG family.</text>
</comment>
<dbReference type="InterPro" id="IPR001129">
    <property type="entry name" value="Membr-assoc_MAPEG"/>
</dbReference>
<keyword evidence="11" id="KW-0007">Acetylation</keyword>
<proteinExistence type="inferred from homology"/>
<keyword evidence="6 18" id="KW-0808">Transferase</keyword>
<evidence type="ECO:0000256" key="2">
    <source>
        <dbReference type="ARBA" id="ARBA00004294"/>
    </source>
</evidence>
<dbReference type="OrthoDB" id="193139at2759"/>
<dbReference type="FunFam" id="1.20.120.550:FF:000002">
    <property type="entry name" value="Microsomal glutathione S-transferase 1"/>
    <property type="match status" value="1"/>
</dbReference>
<evidence type="ECO:0000256" key="13">
    <source>
        <dbReference type="ARBA" id="ARBA00023136"/>
    </source>
</evidence>
<gene>
    <name evidence="18" type="ORF">APICC_03148</name>
</gene>
<evidence type="ECO:0000313" key="18">
    <source>
        <dbReference type="EMBL" id="PBC34250.1"/>
    </source>
</evidence>
<dbReference type="GO" id="GO:0005789">
    <property type="term" value="C:endoplasmic reticulum membrane"/>
    <property type="evidence" value="ECO:0007669"/>
    <property type="project" value="UniProtKB-SubCell"/>
</dbReference>
<comment type="catalytic activity">
    <reaction evidence="16">
        <text>RX + glutathione = an S-substituted glutathione + a halide anion + H(+)</text>
        <dbReference type="Rhea" id="RHEA:16437"/>
        <dbReference type="ChEBI" id="CHEBI:15378"/>
        <dbReference type="ChEBI" id="CHEBI:16042"/>
        <dbReference type="ChEBI" id="CHEBI:17792"/>
        <dbReference type="ChEBI" id="CHEBI:57925"/>
        <dbReference type="ChEBI" id="CHEBI:90779"/>
        <dbReference type="EC" id="2.5.1.18"/>
    </reaction>
    <physiologicalReaction direction="left-to-right" evidence="16">
        <dbReference type="Rhea" id="RHEA:16438"/>
    </physiologicalReaction>
</comment>
<dbReference type="PANTHER" id="PTHR10689:SF6">
    <property type="entry name" value="MICROSOMAL GLUTATHIONE S-TRANSFERASE 1"/>
    <property type="match status" value="1"/>
</dbReference>
<evidence type="ECO:0000256" key="11">
    <source>
        <dbReference type="ARBA" id="ARBA00022990"/>
    </source>
</evidence>
<reference evidence="18 19" key="1">
    <citation type="submission" date="2014-07" db="EMBL/GenBank/DDBJ databases">
        <title>Genomic and transcriptomic analysis on Apis cerana provide comprehensive insights into honey bee biology.</title>
        <authorList>
            <person name="Diao Q."/>
            <person name="Sun L."/>
            <person name="Zheng H."/>
            <person name="Zheng H."/>
            <person name="Xu S."/>
            <person name="Wang S."/>
            <person name="Zeng Z."/>
            <person name="Hu F."/>
            <person name="Su S."/>
            <person name="Wu J."/>
        </authorList>
    </citation>
    <scope>NUCLEOTIDE SEQUENCE [LARGE SCALE GENOMIC DNA]</scope>
    <source>
        <tissue evidence="18">Pupae without intestine</tissue>
    </source>
</reference>
<feature type="transmembrane region" description="Helical" evidence="17">
    <location>
        <begin position="127"/>
        <end position="153"/>
    </location>
</feature>
<evidence type="ECO:0000256" key="5">
    <source>
        <dbReference type="ARBA" id="ARBA00012452"/>
    </source>
</evidence>
<keyword evidence="19" id="KW-1185">Reference proteome</keyword>
<protein>
    <recommendedName>
        <fullName evidence="15">Microsomal glutathione S-transferase 1</fullName>
        <ecNumber evidence="5">2.5.1.18</ecNumber>
    </recommendedName>
</protein>
<comment type="function">
    <text evidence="1">Conjugation of reduced glutathione to a wide number of exogenous and endogenous hydrophobic electrophiles.</text>
</comment>
<dbReference type="InterPro" id="IPR040162">
    <property type="entry name" value="MGST1-like"/>
</dbReference>
<evidence type="ECO:0000256" key="10">
    <source>
        <dbReference type="ARBA" id="ARBA00022989"/>
    </source>
</evidence>
<keyword evidence="12" id="KW-0496">Mitochondrion</keyword>
<dbReference type="InterPro" id="IPR023352">
    <property type="entry name" value="MAPEG-like_dom_sf"/>
</dbReference>
<keyword evidence="10 17" id="KW-1133">Transmembrane helix</keyword>
<dbReference type="STRING" id="94128.A0A2A3ERD4"/>
<feature type="transmembrane region" description="Helical" evidence="17">
    <location>
        <begin position="12"/>
        <end position="37"/>
    </location>
</feature>
<evidence type="ECO:0000256" key="3">
    <source>
        <dbReference type="ARBA" id="ARBA00004477"/>
    </source>
</evidence>
<name>A0A2A3ERD4_APICC</name>
<dbReference type="PANTHER" id="PTHR10689">
    <property type="entry name" value="MICROSOMAL GLUTATHIONE S-TRANSFERASE 1"/>
    <property type="match status" value="1"/>
</dbReference>
<comment type="subunit">
    <text evidence="14">Homotrimer; The trimer binds only one molecule of glutathione.</text>
</comment>
<evidence type="ECO:0000256" key="7">
    <source>
        <dbReference type="ARBA" id="ARBA00022692"/>
    </source>
</evidence>
<evidence type="ECO:0000256" key="16">
    <source>
        <dbReference type="ARBA" id="ARBA00049385"/>
    </source>
</evidence>
<keyword evidence="13 17" id="KW-0472">Membrane</keyword>
<keyword evidence="8" id="KW-1000">Mitochondrion outer membrane</keyword>
<feature type="transmembrane region" description="Helical" evidence="17">
    <location>
        <begin position="73"/>
        <end position="90"/>
    </location>
</feature>
<evidence type="ECO:0000256" key="6">
    <source>
        <dbReference type="ARBA" id="ARBA00022679"/>
    </source>
</evidence>
<evidence type="ECO:0000256" key="17">
    <source>
        <dbReference type="SAM" id="Phobius"/>
    </source>
</evidence>